<comment type="caution">
    <text evidence="2">The sequence shown here is derived from an EMBL/GenBank/DDBJ whole genome shotgun (WGS) entry which is preliminary data.</text>
</comment>
<organism evidence="2 3">
    <name type="scientific">Candidatus Amesbacteria bacterium GW2011_GWA2_42_12</name>
    <dbReference type="NCBI Taxonomy" id="1618356"/>
    <lineage>
        <taxon>Bacteria</taxon>
        <taxon>Candidatus Amesiibacteriota</taxon>
    </lineage>
</organism>
<feature type="transmembrane region" description="Helical" evidence="1">
    <location>
        <begin position="76"/>
        <end position="94"/>
    </location>
</feature>
<dbReference type="EMBL" id="LCCN01000001">
    <property type="protein sequence ID" value="KKS33219.1"/>
    <property type="molecule type" value="Genomic_DNA"/>
</dbReference>
<keyword evidence="1" id="KW-0812">Transmembrane</keyword>
<protein>
    <recommendedName>
        <fullName evidence="4">DUF998 domain-containing protein</fullName>
    </recommendedName>
</protein>
<dbReference type="AlphaFoldDB" id="A0A0G0Y955"/>
<dbReference type="STRING" id="1618356.UU93_C0001G0050"/>
<keyword evidence="1" id="KW-0472">Membrane</keyword>
<keyword evidence="1" id="KW-1133">Transmembrane helix</keyword>
<name>A0A0G0Y955_9BACT</name>
<evidence type="ECO:0000256" key="1">
    <source>
        <dbReference type="SAM" id="Phobius"/>
    </source>
</evidence>
<dbReference type="InterPro" id="IPR009339">
    <property type="entry name" value="DUF998"/>
</dbReference>
<proteinExistence type="predicted"/>
<sequence>MTLVYLLLLGPILFVLISWILGFITPDYDWENDYISELSLGKYGRIQKINFIFCGLTVIGLCLLLAARTPNELVKLGWYLGSGMGILTALAGVWDTDEKKPNRTLPGKWHELVYHLGM</sequence>
<evidence type="ECO:0000313" key="3">
    <source>
        <dbReference type="Proteomes" id="UP000034160"/>
    </source>
</evidence>
<feature type="transmembrane region" description="Helical" evidence="1">
    <location>
        <begin position="6"/>
        <end position="28"/>
    </location>
</feature>
<evidence type="ECO:0000313" key="2">
    <source>
        <dbReference type="EMBL" id="KKS33219.1"/>
    </source>
</evidence>
<evidence type="ECO:0008006" key="4">
    <source>
        <dbReference type="Google" id="ProtNLM"/>
    </source>
</evidence>
<gene>
    <name evidence="2" type="ORF">UU93_C0001G0050</name>
</gene>
<dbReference type="Pfam" id="PF06197">
    <property type="entry name" value="DUF998"/>
    <property type="match status" value="1"/>
</dbReference>
<reference evidence="2 3" key="1">
    <citation type="journal article" date="2015" name="Nature">
        <title>rRNA introns, odd ribosomes, and small enigmatic genomes across a large radiation of phyla.</title>
        <authorList>
            <person name="Brown C.T."/>
            <person name="Hug L.A."/>
            <person name="Thomas B.C."/>
            <person name="Sharon I."/>
            <person name="Castelle C.J."/>
            <person name="Singh A."/>
            <person name="Wilkins M.J."/>
            <person name="Williams K.H."/>
            <person name="Banfield J.F."/>
        </authorList>
    </citation>
    <scope>NUCLEOTIDE SEQUENCE [LARGE SCALE GENOMIC DNA]</scope>
</reference>
<feature type="transmembrane region" description="Helical" evidence="1">
    <location>
        <begin position="49"/>
        <end position="70"/>
    </location>
</feature>
<accession>A0A0G0Y955</accession>
<dbReference type="Proteomes" id="UP000034160">
    <property type="component" value="Unassembled WGS sequence"/>
</dbReference>